<dbReference type="PROSITE" id="PS50887">
    <property type="entry name" value="GGDEF"/>
    <property type="match status" value="1"/>
</dbReference>
<dbReference type="InterPro" id="IPR029787">
    <property type="entry name" value="Nucleotide_cyclase"/>
</dbReference>
<dbReference type="AlphaFoldDB" id="A0A6F8T2E7"/>
<gene>
    <name evidence="2" type="ORF">TUM19329_05530</name>
</gene>
<feature type="domain" description="GGDEF" evidence="1">
    <location>
        <begin position="1"/>
        <end position="125"/>
    </location>
</feature>
<dbReference type="PANTHER" id="PTHR46663">
    <property type="entry name" value="DIGUANYLATE CYCLASE DGCT-RELATED"/>
    <property type="match status" value="1"/>
</dbReference>
<organism evidence="2 3">
    <name type="scientific">Legionella antarctica</name>
    <dbReference type="NCBI Taxonomy" id="2708020"/>
    <lineage>
        <taxon>Bacteria</taxon>
        <taxon>Pseudomonadati</taxon>
        <taxon>Pseudomonadota</taxon>
        <taxon>Gammaproteobacteria</taxon>
        <taxon>Legionellales</taxon>
        <taxon>Legionellaceae</taxon>
        <taxon>Legionella</taxon>
    </lineage>
</organism>
<dbReference type="NCBIfam" id="TIGR00254">
    <property type="entry name" value="GGDEF"/>
    <property type="match status" value="1"/>
</dbReference>
<dbReference type="Gene3D" id="3.30.70.270">
    <property type="match status" value="1"/>
</dbReference>
<dbReference type="CDD" id="cd01949">
    <property type="entry name" value="GGDEF"/>
    <property type="match status" value="1"/>
</dbReference>
<evidence type="ECO:0000313" key="3">
    <source>
        <dbReference type="Proteomes" id="UP000502894"/>
    </source>
</evidence>
<dbReference type="PANTHER" id="PTHR46663:SF2">
    <property type="entry name" value="GGDEF DOMAIN-CONTAINING PROTEIN"/>
    <property type="match status" value="1"/>
</dbReference>
<dbReference type="SMART" id="SM00267">
    <property type="entry name" value="GGDEF"/>
    <property type="match status" value="1"/>
</dbReference>
<reference evidence="2" key="1">
    <citation type="journal article" date="2020" name="Microbiol. Resour. Announc.">
        <title>Complete Genome Sequence of Novel Psychrotolerant Legionella Strain TUM19329, Isolated from Antarctic Lake Sediment.</title>
        <authorList>
            <person name="Shimada S."/>
            <person name="Nakai R."/>
            <person name="Aoki K."/>
            <person name="Shimoeda N."/>
            <person name="Ohno G."/>
            <person name="Miyazaki Y."/>
            <person name="Kudoh S."/>
            <person name="Imura S."/>
            <person name="Watanabe K."/>
            <person name="Ishii Y."/>
            <person name="Tateda K."/>
        </authorList>
    </citation>
    <scope>NUCLEOTIDE SEQUENCE [LARGE SCALE GENOMIC DNA]</scope>
    <source>
        <strain evidence="2">TUM19329</strain>
    </source>
</reference>
<evidence type="ECO:0000259" key="1">
    <source>
        <dbReference type="PROSITE" id="PS50887"/>
    </source>
</evidence>
<dbReference type="Proteomes" id="UP000502894">
    <property type="component" value="Chromosome"/>
</dbReference>
<dbReference type="InterPro" id="IPR052163">
    <property type="entry name" value="DGC-Regulatory_Protein"/>
</dbReference>
<proteinExistence type="predicted"/>
<dbReference type="Pfam" id="PF00990">
    <property type="entry name" value="GGDEF"/>
    <property type="match status" value="1"/>
</dbReference>
<dbReference type="InterPro" id="IPR043128">
    <property type="entry name" value="Rev_trsase/Diguanyl_cyclase"/>
</dbReference>
<sequence>MDLDGFKKINDIYGHEIGDSLLLKTSKRLQSCFRENDFIARLGGDEFTAVINHKPHDSIAEDLTKRIESEFMQPFIIKDLEIQCTISVGKANYPSDAAYSDELLKIADEAMYKNKKLKYQINQQN</sequence>
<dbReference type="EMBL" id="AP022839">
    <property type="protein sequence ID" value="BCA94192.1"/>
    <property type="molecule type" value="Genomic_DNA"/>
</dbReference>
<dbReference type="KEGG" id="lant:TUM19329_05530"/>
<evidence type="ECO:0000313" key="2">
    <source>
        <dbReference type="EMBL" id="BCA94192.1"/>
    </source>
</evidence>
<dbReference type="InterPro" id="IPR000160">
    <property type="entry name" value="GGDEF_dom"/>
</dbReference>
<dbReference type="SUPFAM" id="SSF55073">
    <property type="entry name" value="Nucleotide cyclase"/>
    <property type="match status" value="1"/>
</dbReference>
<protein>
    <recommendedName>
        <fullName evidence="1">GGDEF domain-containing protein</fullName>
    </recommendedName>
</protein>
<accession>A0A6F8T2E7</accession>
<name>A0A6F8T2E7_9GAMM</name>
<keyword evidence="3" id="KW-1185">Reference proteome</keyword>